<dbReference type="GO" id="GO:1990904">
    <property type="term" value="C:ribonucleoprotein complex"/>
    <property type="evidence" value="ECO:0007669"/>
    <property type="project" value="UniProtKB-KW"/>
</dbReference>
<comment type="similarity">
    <text evidence="1 5 6">Belongs to the universal ribosomal protein uL24 family.</text>
</comment>
<dbReference type="CDD" id="cd06089">
    <property type="entry name" value="KOW_RPL26"/>
    <property type="match status" value="1"/>
</dbReference>
<dbReference type="GO" id="GO:0019843">
    <property type="term" value="F:rRNA binding"/>
    <property type="evidence" value="ECO:0007669"/>
    <property type="project" value="UniProtKB-UniRule"/>
</dbReference>
<evidence type="ECO:0000256" key="4">
    <source>
        <dbReference type="ARBA" id="ARBA00035206"/>
    </source>
</evidence>
<dbReference type="HAMAP" id="MF_01326_B">
    <property type="entry name" value="Ribosomal_uL24_B"/>
    <property type="match status" value="1"/>
</dbReference>
<dbReference type="InterPro" id="IPR057264">
    <property type="entry name" value="Ribosomal_uL24_C"/>
</dbReference>
<dbReference type="AlphaFoldDB" id="A0A0H4TCF5"/>
<evidence type="ECO:0000259" key="7">
    <source>
        <dbReference type="SMART" id="SM00739"/>
    </source>
</evidence>
<dbReference type="GO" id="GO:0005840">
    <property type="term" value="C:ribosome"/>
    <property type="evidence" value="ECO:0007669"/>
    <property type="project" value="UniProtKB-KW"/>
</dbReference>
<dbReference type="InterPro" id="IPR003256">
    <property type="entry name" value="Ribosomal_uL24"/>
</dbReference>
<name>A0A0H4TCF5_9CHLR</name>
<reference evidence="8" key="1">
    <citation type="journal article" date="2015" name="ISME J.">
        <title>Aquifer environment selects for microbial species cohorts in sediment and groundwater.</title>
        <authorList>
            <person name="Hug L.A."/>
            <person name="Thomas B.C."/>
            <person name="Brown C.T."/>
            <person name="Frischkorn K.R."/>
            <person name="Williams K.H."/>
            <person name="Tringe S.G."/>
            <person name="Banfield J.F."/>
        </authorList>
    </citation>
    <scope>NUCLEOTIDE SEQUENCE</scope>
</reference>
<organism evidence="8">
    <name type="scientific">uncultured Chloroflexi bacterium Rifle_16ft_4_minimus_6153</name>
    <dbReference type="NCBI Taxonomy" id="1665079"/>
    <lineage>
        <taxon>Bacteria</taxon>
        <taxon>Bacillati</taxon>
        <taxon>Chloroflexota</taxon>
        <taxon>environmental samples</taxon>
    </lineage>
</organism>
<evidence type="ECO:0000256" key="3">
    <source>
        <dbReference type="ARBA" id="ARBA00023274"/>
    </source>
</evidence>
<dbReference type="NCBIfam" id="TIGR01079">
    <property type="entry name" value="rplX_bact"/>
    <property type="match status" value="1"/>
</dbReference>
<comment type="subunit">
    <text evidence="5">Part of the 50S ribosomal subunit.</text>
</comment>
<evidence type="ECO:0000313" key="8">
    <source>
        <dbReference type="EMBL" id="AKQ04560.1"/>
    </source>
</evidence>
<protein>
    <recommendedName>
        <fullName evidence="4 5">Large ribosomal subunit protein uL24</fullName>
    </recommendedName>
</protein>
<dbReference type="InterPro" id="IPR014722">
    <property type="entry name" value="Rib_uL2_dom2"/>
</dbReference>
<dbReference type="SMART" id="SM00739">
    <property type="entry name" value="KOW"/>
    <property type="match status" value="1"/>
</dbReference>
<sequence>MNIKKGDTVEIIAGKDRGKRGEVLKVLPQENRVVVQGLNQHKKHQRAREAQVRGGRTAPEILIFDAPLEASNVMLVCPRCGEVVRVGRQRLEGGRSVRVCRSCEAVIDA</sequence>
<keyword evidence="5" id="KW-0699">rRNA-binding</keyword>
<dbReference type="Gene3D" id="2.30.30.30">
    <property type="match status" value="1"/>
</dbReference>
<evidence type="ECO:0000256" key="2">
    <source>
        <dbReference type="ARBA" id="ARBA00022980"/>
    </source>
</evidence>
<dbReference type="InterPro" id="IPR041988">
    <property type="entry name" value="Ribosomal_uL24_KOW"/>
</dbReference>
<proteinExistence type="inferred from homology"/>
<comment type="function">
    <text evidence="5">One of the proteins that surrounds the polypeptide exit tunnel on the outside of the subunit.</text>
</comment>
<keyword evidence="3 5" id="KW-0687">Ribonucleoprotein</keyword>
<comment type="function">
    <text evidence="5">One of two assembly initiator proteins, it binds directly to the 5'-end of the 23S rRNA, where it nucleates assembly of the 50S subunit.</text>
</comment>
<dbReference type="GO" id="GO:0003735">
    <property type="term" value="F:structural constituent of ribosome"/>
    <property type="evidence" value="ECO:0007669"/>
    <property type="project" value="InterPro"/>
</dbReference>
<gene>
    <name evidence="5 8" type="primary">rplX</name>
</gene>
<keyword evidence="5" id="KW-0694">RNA-binding</keyword>
<evidence type="ECO:0000256" key="1">
    <source>
        <dbReference type="ARBA" id="ARBA00010618"/>
    </source>
</evidence>
<evidence type="ECO:0000256" key="5">
    <source>
        <dbReference type="HAMAP-Rule" id="MF_01326"/>
    </source>
</evidence>
<feature type="domain" description="KOW" evidence="7">
    <location>
        <begin position="2"/>
        <end position="29"/>
    </location>
</feature>
<keyword evidence="2 5" id="KW-0689">Ribosomal protein</keyword>
<dbReference type="PANTHER" id="PTHR12903">
    <property type="entry name" value="MITOCHONDRIAL RIBOSOMAL PROTEIN L24"/>
    <property type="match status" value="1"/>
</dbReference>
<dbReference type="GO" id="GO:0006412">
    <property type="term" value="P:translation"/>
    <property type="evidence" value="ECO:0007669"/>
    <property type="project" value="UniProtKB-UniRule"/>
</dbReference>
<dbReference type="PROSITE" id="PS01108">
    <property type="entry name" value="RIBOSOMAL_L24"/>
    <property type="match status" value="1"/>
</dbReference>
<dbReference type="EMBL" id="KT007044">
    <property type="protein sequence ID" value="AKQ04560.1"/>
    <property type="molecule type" value="Genomic_DNA"/>
</dbReference>
<evidence type="ECO:0000256" key="6">
    <source>
        <dbReference type="RuleBase" id="RU003477"/>
    </source>
</evidence>
<dbReference type="InterPro" id="IPR005825">
    <property type="entry name" value="Ribosomal_uL24_CS"/>
</dbReference>
<dbReference type="InterPro" id="IPR008991">
    <property type="entry name" value="Translation_prot_SH3-like_sf"/>
</dbReference>
<dbReference type="SUPFAM" id="SSF50104">
    <property type="entry name" value="Translation proteins SH3-like domain"/>
    <property type="match status" value="1"/>
</dbReference>
<accession>A0A0H4TCF5</accession>
<dbReference type="InterPro" id="IPR005824">
    <property type="entry name" value="KOW"/>
</dbReference>
<dbReference type="Pfam" id="PF00467">
    <property type="entry name" value="KOW"/>
    <property type="match status" value="1"/>
</dbReference>
<dbReference type="Pfam" id="PF17136">
    <property type="entry name" value="ribosomal_L24"/>
    <property type="match status" value="1"/>
</dbReference>